<sequence>MFDRIEIRKVANGFVLLVEVDGDDKEYVFDTSRRAMKFIKDFLDAKSPD</sequence>
<protein>
    <submittedName>
        <fullName evidence="1">Uncharacterized protein</fullName>
    </submittedName>
</protein>
<dbReference type="EMBL" id="LR796237">
    <property type="protein sequence ID" value="CAB4129857.1"/>
    <property type="molecule type" value="Genomic_DNA"/>
</dbReference>
<proteinExistence type="predicted"/>
<evidence type="ECO:0000313" key="1">
    <source>
        <dbReference type="EMBL" id="CAB4129857.1"/>
    </source>
</evidence>
<accession>A0A6J5L9X7</accession>
<reference evidence="1" key="1">
    <citation type="submission" date="2020-04" db="EMBL/GenBank/DDBJ databases">
        <authorList>
            <person name="Chiriac C."/>
            <person name="Salcher M."/>
            <person name="Ghai R."/>
            <person name="Kavagutti S V."/>
        </authorList>
    </citation>
    <scope>NUCLEOTIDE SEQUENCE</scope>
</reference>
<name>A0A6J5L9X7_9CAUD</name>
<gene>
    <name evidence="1" type="ORF">UFOVP116_148</name>
</gene>
<organism evidence="1">
    <name type="scientific">uncultured Caudovirales phage</name>
    <dbReference type="NCBI Taxonomy" id="2100421"/>
    <lineage>
        <taxon>Viruses</taxon>
        <taxon>Duplodnaviria</taxon>
        <taxon>Heunggongvirae</taxon>
        <taxon>Uroviricota</taxon>
        <taxon>Caudoviricetes</taxon>
        <taxon>Peduoviridae</taxon>
        <taxon>Maltschvirus</taxon>
        <taxon>Maltschvirus maltsch</taxon>
    </lineage>
</organism>